<dbReference type="GO" id="GO:0005737">
    <property type="term" value="C:cytoplasm"/>
    <property type="evidence" value="ECO:0007669"/>
    <property type="project" value="TreeGrafter"/>
</dbReference>
<dbReference type="PANTHER" id="PTHR31901:SF9">
    <property type="entry name" value="GH3 DOMAIN-CONTAINING PROTEIN"/>
    <property type="match status" value="1"/>
</dbReference>
<evidence type="ECO:0000259" key="2">
    <source>
        <dbReference type="Pfam" id="PF23572"/>
    </source>
</evidence>
<proteinExistence type="predicted"/>
<dbReference type="Pfam" id="PF23572">
    <property type="entry name" value="GH3_C"/>
    <property type="match status" value="1"/>
</dbReference>
<dbReference type="Proteomes" id="UP000192472">
    <property type="component" value="Unassembled WGS sequence"/>
</dbReference>
<dbReference type="InterPro" id="IPR004993">
    <property type="entry name" value="GH3"/>
</dbReference>
<dbReference type="AlphaFoldDB" id="A0A1W2GQC3"/>
<feature type="domain" description="GH3 C-terminal" evidence="2">
    <location>
        <begin position="395"/>
        <end position="501"/>
    </location>
</feature>
<accession>A0A1W2GQC3</accession>
<protein>
    <submittedName>
        <fullName evidence="3">GH3 auxin-responsive promoter</fullName>
    </submittedName>
</protein>
<dbReference type="STRING" id="692418.SAMN04488029_3902"/>
<dbReference type="RefSeq" id="WP_084374525.1">
    <property type="nucleotide sequence ID" value="NZ_FWYF01000005.1"/>
</dbReference>
<dbReference type="OrthoDB" id="5678283at2"/>
<sequence length="518" mass="59600">MAILGTLLKRGIRLRESLEQDYTSSFDLQKSELRKLLIAAKDTYFGRYYYFKTILNGFKDQDPNLFYKYYTSNVPIHDYNAINEEWWSKSREGIRGVTWPGKVKYYALSSGTSGAPSKYIPITKDILKSMQKTGVRQLLALSKLEIDSRYYETDILMVGGSTDLKFNGTYFEGDLSGITTSQIPIWLQRFAKPGRKIAKAANWDTKLDEMVHKAKDWNVGVIVGVPAWIQLLMEKIIAEYQVQTIHDIWPNLKVFVHGGVSFKPYKRGFEKLLAEPIHYMETYLASEGFIAFQDKPDHSSMKLVLNNGIFYEFIPFTNNNFDMNGQLVDNPTIFKIDEVEIGQEYALLISTNAGAWRYLIGDVIEFTNKKDAEIVIKGRTKHFLSLCGEHLSLDNMNEALELTASQLNVTVKEFTVCGEFYGSLFAHHWYIGTDDPVNQGRFKKLLDENLKILNDDYRVERTAALQEMHADFLPTSVFYSWMKSQGKAGGQHKFPRVLNEERQKEWNLFIQSKSSPSY</sequence>
<feature type="domain" description="GH3 middle" evidence="1">
    <location>
        <begin position="304"/>
        <end position="368"/>
    </location>
</feature>
<dbReference type="InterPro" id="IPR055377">
    <property type="entry name" value="GH3_M"/>
</dbReference>
<evidence type="ECO:0000313" key="4">
    <source>
        <dbReference type="Proteomes" id="UP000192472"/>
    </source>
</evidence>
<evidence type="ECO:0000313" key="3">
    <source>
        <dbReference type="EMBL" id="SMD38839.1"/>
    </source>
</evidence>
<organism evidence="3 4">
    <name type="scientific">Reichenbachiella faecimaris</name>
    <dbReference type="NCBI Taxonomy" id="692418"/>
    <lineage>
        <taxon>Bacteria</taxon>
        <taxon>Pseudomonadati</taxon>
        <taxon>Bacteroidota</taxon>
        <taxon>Cytophagia</taxon>
        <taxon>Cytophagales</taxon>
        <taxon>Reichenbachiellaceae</taxon>
        <taxon>Reichenbachiella</taxon>
    </lineage>
</organism>
<dbReference type="EMBL" id="FWYF01000005">
    <property type="protein sequence ID" value="SMD38839.1"/>
    <property type="molecule type" value="Genomic_DNA"/>
</dbReference>
<dbReference type="InterPro" id="IPR055378">
    <property type="entry name" value="GH3_C"/>
</dbReference>
<keyword evidence="4" id="KW-1185">Reference proteome</keyword>
<reference evidence="3 4" key="1">
    <citation type="submission" date="2017-04" db="EMBL/GenBank/DDBJ databases">
        <authorList>
            <person name="Afonso C.L."/>
            <person name="Miller P.J."/>
            <person name="Scott M.A."/>
            <person name="Spackman E."/>
            <person name="Goraichik I."/>
            <person name="Dimitrov K.M."/>
            <person name="Suarez D.L."/>
            <person name="Swayne D.E."/>
        </authorList>
    </citation>
    <scope>NUCLEOTIDE SEQUENCE [LARGE SCALE GENOMIC DNA]</scope>
    <source>
        <strain evidence="3 4">DSM 26133</strain>
    </source>
</reference>
<gene>
    <name evidence="3" type="ORF">SAMN04488029_3902</name>
</gene>
<evidence type="ECO:0000259" key="1">
    <source>
        <dbReference type="Pfam" id="PF23571"/>
    </source>
</evidence>
<name>A0A1W2GQC3_REIFA</name>
<dbReference type="PANTHER" id="PTHR31901">
    <property type="entry name" value="GH3 DOMAIN-CONTAINING PROTEIN"/>
    <property type="match status" value="1"/>
</dbReference>
<dbReference type="GO" id="GO:0016881">
    <property type="term" value="F:acid-amino acid ligase activity"/>
    <property type="evidence" value="ECO:0007669"/>
    <property type="project" value="TreeGrafter"/>
</dbReference>
<dbReference type="Pfam" id="PF23571">
    <property type="entry name" value="GH3_M"/>
    <property type="match status" value="1"/>
</dbReference>
<dbReference type="Pfam" id="PF03321">
    <property type="entry name" value="GH3"/>
    <property type="match status" value="1"/>
</dbReference>